<dbReference type="AlphaFoldDB" id="A0A952FMZ3"/>
<proteinExistence type="predicted"/>
<feature type="domain" description="N-acetyltransferase" evidence="1">
    <location>
        <begin position="151"/>
        <end position="284"/>
    </location>
</feature>
<dbReference type="SUPFAM" id="SSF55729">
    <property type="entry name" value="Acyl-CoA N-acyltransferases (Nat)"/>
    <property type="match status" value="1"/>
</dbReference>
<dbReference type="PROSITE" id="PS51186">
    <property type="entry name" value="GNAT"/>
    <property type="match status" value="1"/>
</dbReference>
<accession>A0A952FMZ3</accession>
<dbReference type="GO" id="GO:0016747">
    <property type="term" value="F:acyltransferase activity, transferring groups other than amino-acyl groups"/>
    <property type="evidence" value="ECO:0007669"/>
    <property type="project" value="InterPro"/>
</dbReference>
<sequence>MPQPGRPMLAASDISERVMGGVSPEAIESVQQLADTWRTVVLDRGAGDVADPPGMAIRWADSKFPFWNCITFTDRGCGRALLDERFAQAADYMRRRSQPGLIWLFEDLLDPACRKALPEAAERAGLALSLSGFGMAGDILPIAEPQHPELEFVRVTTEDQLAAYADLNSRAYGMPLEAGRHGLAGSALWKTGMHSYLGLADGVPVSAAATVAAGDCLFLALVATAPEAQRKGYGEATVRKALYEGARATGLTRTVLHATLAGAPVYERIGYRKVASIGFYGLKA</sequence>
<evidence type="ECO:0000313" key="3">
    <source>
        <dbReference type="Proteomes" id="UP000700706"/>
    </source>
</evidence>
<dbReference type="Pfam" id="PF00583">
    <property type="entry name" value="Acetyltransf_1"/>
    <property type="match status" value="1"/>
</dbReference>
<dbReference type="CDD" id="cd04301">
    <property type="entry name" value="NAT_SF"/>
    <property type="match status" value="1"/>
</dbReference>
<dbReference type="Gene3D" id="3.40.630.30">
    <property type="match status" value="1"/>
</dbReference>
<dbReference type="Proteomes" id="UP000700706">
    <property type="component" value="Unassembled WGS sequence"/>
</dbReference>
<gene>
    <name evidence="2" type="ORF">JF625_08650</name>
</gene>
<reference evidence="2" key="1">
    <citation type="submission" date="2020-06" db="EMBL/GenBank/DDBJ databases">
        <title>Stable isotope informed genome-resolved metagenomics uncovers potential trophic interactions in rhizosphere soil.</title>
        <authorList>
            <person name="Starr E.P."/>
            <person name="Shi S."/>
            <person name="Blazewicz S.J."/>
            <person name="Koch B.J."/>
            <person name="Probst A.J."/>
            <person name="Hungate B.A."/>
            <person name="Pett-Ridge J."/>
            <person name="Firestone M.K."/>
            <person name="Banfield J.F."/>
        </authorList>
    </citation>
    <scope>NUCLEOTIDE SEQUENCE</scope>
    <source>
        <strain evidence="2">YM_69_17</strain>
    </source>
</reference>
<comment type="caution">
    <text evidence="2">The sequence shown here is derived from an EMBL/GenBank/DDBJ whole genome shotgun (WGS) entry which is preliminary data.</text>
</comment>
<evidence type="ECO:0000259" key="1">
    <source>
        <dbReference type="PROSITE" id="PS51186"/>
    </source>
</evidence>
<dbReference type="EMBL" id="JAEKLZ010000163">
    <property type="protein sequence ID" value="MBW8725206.1"/>
    <property type="molecule type" value="Genomic_DNA"/>
</dbReference>
<organism evidence="2 3">
    <name type="scientific">Inquilinus limosus</name>
    <dbReference type="NCBI Taxonomy" id="171674"/>
    <lineage>
        <taxon>Bacteria</taxon>
        <taxon>Pseudomonadati</taxon>
        <taxon>Pseudomonadota</taxon>
        <taxon>Alphaproteobacteria</taxon>
        <taxon>Rhodospirillales</taxon>
        <taxon>Rhodospirillaceae</taxon>
        <taxon>Inquilinus</taxon>
    </lineage>
</organism>
<protein>
    <submittedName>
        <fullName evidence="2">GNAT family N-acetyltransferase</fullName>
    </submittedName>
</protein>
<dbReference type="InterPro" id="IPR000182">
    <property type="entry name" value="GNAT_dom"/>
</dbReference>
<evidence type="ECO:0000313" key="2">
    <source>
        <dbReference type="EMBL" id="MBW8725206.1"/>
    </source>
</evidence>
<dbReference type="InterPro" id="IPR016181">
    <property type="entry name" value="Acyl_CoA_acyltransferase"/>
</dbReference>
<name>A0A952FMZ3_9PROT</name>